<dbReference type="EMBL" id="JBDIVE010000002">
    <property type="protein sequence ID" value="MEN3067739.1"/>
    <property type="molecule type" value="Genomic_DNA"/>
</dbReference>
<protein>
    <submittedName>
        <fullName evidence="2">PepSY-associated TM helix domain-containing protein</fullName>
    </submittedName>
</protein>
<feature type="transmembrane region" description="Helical" evidence="1">
    <location>
        <begin position="351"/>
        <end position="372"/>
    </location>
</feature>
<name>A0ABU9YVI9_9RHOO</name>
<dbReference type="InterPro" id="IPR005625">
    <property type="entry name" value="PepSY-ass_TM"/>
</dbReference>
<feature type="transmembrane region" description="Helical" evidence="1">
    <location>
        <begin position="200"/>
        <end position="224"/>
    </location>
</feature>
<dbReference type="RefSeq" id="WP_345918506.1">
    <property type="nucleotide sequence ID" value="NZ_JBDIVE010000002.1"/>
</dbReference>
<comment type="caution">
    <text evidence="2">The sequence shown here is derived from an EMBL/GenBank/DDBJ whole genome shotgun (WGS) entry which is preliminary data.</text>
</comment>
<dbReference type="PROSITE" id="PS51257">
    <property type="entry name" value="PROKAR_LIPOPROTEIN"/>
    <property type="match status" value="1"/>
</dbReference>
<reference evidence="2 3" key="1">
    <citation type="journal article" date="2018" name="Int. J. Syst. Evol. Microbiol.">
        <title>Uliginosibacterium sediminicola sp. nov., isolated from freshwater sediment.</title>
        <authorList>
            <person name="Hwang W.M."/>
            <person name="Kim S.M."/>
            <person name="Kang K."/>
            <person name="Ahn T.Y."/>
        </authorList>
    </citation>
    <scope>NUCLEOTIDE SEQUENCE [LARGE SCALE GENOMIC DNA]</scope>
    <source>
        <strain evidence="2 3">M1-21</strain>
    </source>
</reference>
<keyword evidence="3" id="KW-1185">Reference proteome</keyword>
<evidence type="ECO:0000313" key="3">
    <source>
        <dbReference type="Proteomes" id="UP001410394"/>
    </source>
</evidence>
<keyword evidence="1" id="KW-0472">Membrane</keyword>
<dbReference type="PANTHER" id="PTHR34219:SF3">
    <property type="entry name" value="BLL7967 PROTEIN"/>
    <property type="match status" value="1"/>
</dbReference>
<evidence type="ECO:0000256" key="1">
    <source>
        <dbReference type="SAM" id="Phobius"/>
    </source>
</evidence>
<sequence>MHPDSRPGERRLRRWFALHSWSSLLCTLFLFGACLTGLPLVFADELGDALIPMAAYAELPQDTPRISLDRITQSARQAFPKDLITGIFLDPDAPQIRVYMAPSWELSEDPQHMHWLAFDARTGSLLGESANSPAWLPKFNQSLFALHTGLFAGLPGALVFGAMGLLFVLAIISGVVLYGPYMRKLEFGTVRSGKSRRLKWLDLHNLLGIATVVWALVVGLTGALNELTTPLFALWQRTDVQAVIAPWRGKVPPSPDEMGSLQAALQKVLAAQPGMIVTGIDFPGSRYGSSHHYVLWARGNSALTSRLLSPALVDARSGELNAIVTMPWYLRMIEVSRPLHFGDYAGLPLKIVWGLLDLITLVVLGSGLYLWITRRHTHKARLAHILAAHEALEKQESSA</sequence>
<dbReference type="Proteomes" id="UP001410394">
    <property type="component" value="Unassembled WGS sequence"/>
</dbReference>
<evidence type="ECO:0000313" key="2">
    <source>
        <dbReference type="EMBL" id="MEN3067739.1"/>
    </source>
</evidence>
<proteinExistence type="predicted"/>
<organism evidence="2 3">
    <name type="scientific">Uliginosibacterium sediminicola</name>
    <dbReference type="NCBI Taxonomy" id="2024550"/>
    <lineage>
        <taxon>Bacteria</taxon>
        <taxon>Pseudomonadati</taxon>
        <taxon>Pseudomonadota</taxon>
        <taxon>Betaproteobacteria</taxon>
        <taxon>Rhodocyclales</taxon>
        <taxon>Zoogloeaceae</taxon>
        <taxon>Uliginosibacterium</taxon>
    </lineage>
</organism>
<gene>
    <name evidence="2" type="ORF">ABDB84_04555</name>
</gene>
<accession>A0ABU9YVI9</accession>
<keyword evidence="1" id="KW-0812">Transmembrane</keyword>
<dbReference type="Pfam" id="PF03929">
    <property type="entry name" value="PepSY_TM"/>
    <property type="match status" value="1"/>
</dbReference>
<dbReference type="PANTHER" id="PTHR34219">
    <property type="entry name" value="IRON-REGULATED INNER MEMBRANE PROTEIN-RELATED"/>
    <property type="match status" value="1"/>
</dbReference>
<keyword evidence="1" id="KW-1133">Transmembrane helix</keyword>
<feature type="transmembrane region" description="Helical" evidence="1">
    <location>
        <begin position="157"/>
        <end position="179"/>
    </location>
</feature>